<organism evidence="1">
    <name type="scientific">uncultured organism MedDCM-OCT-S04-C375</name>
    <dbReference type="NCBI Taxonomy" id="743615"/>
    <lineage>
        <taxon>unclassified sequences</taxon>
        <taxon>environmental samples</taxon>
    </lineage>
</organism>
<dbReference type="EMBL" id="GU943117">
    <property type="protein sequence ID" value="ADD96058.1"/>
    <property type="molecule type" value="Genomic_DNA"/>
</dbReference>
<protein>
    <submittedName>
        <fullName evidence="1">Uncharacterized protein</fullName>
    </submittedName>
</protein>
<evidence type="ECO:0000313" key="1">
    <source>
        <dbReference type="EMBL" id="ADD96058.1"/>
    </source>
</evidence>
<sequence length="76" mass="8494">MDEVHSSIIWRWLLLSYNIGTSGSGNTRGSGMVDTILDGSGNYQTRFVNTDDYRAQEFPNGSVTTAATYYLRIHKS</sequence>
<proteinExistence type="predicted"/>
<dbReference type="AlphaFoldDB" id="D6PK07"/>
<accession>D6PK07</accession>
<reference evidence="1" key="1">
    <citation type="journal article" date="2010" name="ISME J.">
        <title>Metagenome of the Mediterranean deep chlorophyll maximum studied by direct and fosmid library 454 pyrosequencing.</title>
        <authorList>
            <person name="Ghai R."/>
            <person name="Martin-Cuadrado A.B."/>
            <person name="Molto A.G."/>
            <person name="Heredia I.G."/>
            <person name="Cabrera R."/>
            <person name="Martin J."/>
            <person name="Verdu M."/>
            <person name="Deschamps P."/>
            <person name="Moreira D."/>
            <person name="Lopez-Garcia P."/>
            <person name="Mira A."/>
            <person name="Rodriguez-Valera F."/>
        </authorList>
    </citation>
    <scope>NUCLEOTIDE SEQUENCE</scope>
</reference>
<name>D6PK07_9ZZZZ</name>